<keyword evidence="3" id="KW-0853">WD repeat</keyword>
<evidence type="ECO:0000259" key="4">
    <source>
        <dbReference type="Pfam" id="PF23411"/>
    </source>
</evidence>
<evidence type="ECO:0000256" key="1">
    <source>
        <dbReference type="ARBA" id="ARBA00004123"/>
    </source>
</evidence>
<proteinExistence type="predicted"/>
<gene>
    <name evidence="5" type="ORF">M9Y10_028070</name>
</gene>
<dbReference type="EMBL" id="JAPFFF010000004">
    <property type="protein sequence ID" value="KAK8890871.1"/>
    <property type="molecule type" value="Genomic_DNA"/>
</dbReference>
<name>A0ABR2KJC3_9EUKA</name>
<feature type="repeat" description="WD" evidence="3">
    <location>
        <begin position="384"/>
        <end position="425"/>
    </location>
</feature>
<sequence length="547" mass="61930">MRNRGQSNSKSSSKSGTSDLIARLGFFNVKSQDPSSCEIDEFAIEQFFANYQRTDLFCIMTADHIEHGFNEIAKASETEELAPLKKIIEQLFIFSFCNIIVNDGSERATIFLERESQYTSFPEKFIDALKNLDPKNIDNYPQISDFILNPSAIDFDPEFYDNLNNFIKSNPIPGSIYLLKHFLHNEIQVEAPIMLSNVRNNRPIELKYRPEFLTIPFHESNVPQMIPKSHPYSEYKSSRAYTSISGNSKKSSIKQPHIPSLTSVTVPQYAPIAAIDPLSSSIAFTYNNDIFFISKECKVNKLISHTHLVTAISFSTCGKFILSADCCGDIQVQSVSNGKNCFYQRVVDEAITAVTFYGKIFAIGTISGKILIYETDNEKPLRLLLFHKSAITFLSIHPNCEYISSVSLDSTIRIFSITQASCVRLWKCPTKITMSVRFSHDGKMLIVSCSEGFVYIYDIGSTKLFRSIPIDAPLIDAMFSPNDQMIAVADKTGGFSLWETTDMLSDSLTVLRIDKLKPIAMYYLNSDEIRIIGNLMPNKYFEDLYHY</sequence>
<dbReference type="InterPro" id="IPR057780">
    <property type="entry name" value="Beta-prop_Vps41"/>
</dbReference>
<dbReference type="SUPFAM" id="SSF50978">
    <property type="entry name" value="WD40 repeat-like"/>
    <property type="match status" value="1"/>
</dbReference>
<evidence type="ECO:0000313" key="5">
    <source>
        <dbReference type="EMBL" id="KAK8890871.1"/>
    </source>
</evidence>
<reference evidence="5 6" key="1">
    <citation type="submission" date="2024-04" db="EMBL/GenBank/DDBJ databases">
        <title>Tritrichomonas musculus Genome.</title>
        <authorList>
            <person name="Alves-Ferreira E."/>
            <person name="Grigg M."/>
            <person name="Lorenzi H."/>
            <person name="Galac M."/>
        </authorList>
    </citation>
    <scope>NUCLEOTIDE SEQUENCE [LARGE SCALE GENOMIC DNA]</scope>
    <source>
        <strain evidence="5 6">EAF2021</strain>
    </source>
</reference>
<dbReference type="PANTHER" id="PTHR19879:SF1">
    <property type="entry name" value="CANNONBALL-RELATED"/>
    <property type="match status" value="1"/>
</dbReference>
<dbReference type="InterPro" id="IPR037264">
    <property type="entry name" value="TFIID_NTD2_sf"/>
</dbReference>
<protein>
    <recommendedName>
        <fullName evidence="4">Vps41 beta-propeller domain-containing protein</fullName>
    </recommendedName>
</protein>
<comment type="subcellular location">
    <subcellularLocation>
        <location evidence="1">Nucleus</location>
    </subcellularLocation>
</comment>
<dbReference type="SMART" id="SM00320">
    <property type="entry name" value="WD40"/>
    <property type="match status" value="5"/>
</dbReference>
<feature type="domain" description="Vps41 beta-propeller" evidence="4">
    <location>
        <begin position="348"/>
        <end position="433"/>
    </location>
</feature>
<dbReference type="Pfam" id="PF00400">
    <property type="entry name" value="WD40"/>
    <property type="match status" value="1"/>
</dbReference>
<dbReference type="PROSITE" id="PS50082">
    <property type="entry name" value="WD_REPEATS_2"/>
    <property type="match status" value="1"/>
</dbReference>
<evidence type="ECO:0000313" key="6">
    <source>
        <dbReference type="Proteomes" id="UP001470230"/>
    </source>
</evidence>
<keyword evidence="6" id="KW-1185">Reference proteome</keyword>
<keyword evidence="2" id="KW-0539">Nucleus</keyword>
<dbReference type="InterPro" id="IPR015943">
    <property type="entry name" value="WD40/YVTN_repeat-like_dom_sf"/>
</dbReference>
<dbReference type="InterPro" id="IPR036322">
    <property type="entry name" value="WD40_repeat_dom_sf"/>
</dbReference>
<dbReference type="InterPro" id="IPR001680">
    <property type="entry name" value="WD40_rpt"/>
</dbReference>
<dbReference type="Pfam" id="PF23411">
    <property type="entry name" value="Beta-prop_Vps41"/>
    <property type="match status" value="1"/>
</dbReference>
<evidence type="ECO:0000256" key="2">
    <source>
        <dbReference type="ARBA" id="ARBA00023242"/>
    </source>
</evidence>
<dbReference type="SUPFAM" id="SSF160897">
    <property type="entry name" value="Taf5 N-terminal domain-like"/>
    <property type="match status" value="1"/>
</dbReference>
<comment type="caution">
    <text evidence="5">The sequence shown here is derived from an EMBL/GenBank/DDBJ whole genome shotgun (WGS) entry which is preliminary data.</text>
</comment>
<dbReference type="Proteomes" id="UP001470230">
    <property type="component" value="Unassembled WGS sequence"/>
</dbReference>
<organism evidence="5 6">
    <name type="scientific">Tritrichomonas musculus</name>
    <dbReference type="NCBI Taxonomy" id="1915356"/>
    <lineage>
        <taxon>Eukaryota</taxon>
        <taxon>Metamonada</taxon>
        <taxon>Parabasalia</taxon>
        <taxon>Tritrichomonadida</taxon>
        <taxon>Tritrichomonadidae</taxon>
        <taxon>Tritrichomonas</taxon>
    </lineage>
</organism>
<evidence type="ECO:0000256" key="3">
    <source>
        <dbReference type="PROSITE-ProRule" id="PRU00221"/>
    </source>
</evidence>
<dbReference type="PANTHER" id="PTHR19879">
    <property type="entry name" value="TRANSCRIPTION INITIATION FACTOR TFIID"/>
    <property type="match status" value="1"/>
</dbReference>
<accession>A0ABR2KJC3</accession>
<dbReference type="Gene3D" id="2.130.10.10">
    <property type="entry name" value="YVTN repeat-like/Quinoprotein amine dehydrogenase"/>
    <property type="match status" value="1"/>
</dbReference>